<feature type="transmembrane region" description="Helical" evidence="9">
    <location>
        <begin position="93"/>
        <end position="115"/>
    </location>
</feature>
<dbReference type="OrthoDB" id="6385730at2"/>
<comment type="subcellular location">
    <subcellularLocation>
        <location evidence="1 9">Cell inner membrane</location>
        <topology evidence="1 9">Multi-pass membrane protein</topology>
    </subcellularLocation>
</comment>
<keyword evidence="6 9" id="KW-1133">Transmembrane helix</keyword>
<comment type="subunit">
    <text evidence="9">The complex comprises the extracytoplasmic solute receptor protein and the two transmembrane proteins.</text>
</comment>
<dbReference type="InterPro" id="IPR055348">
    <property type="entry name" value="DctQ"/>
</dbReference>
<dbReference type="Pfam" id="PF04290">
    <property type="entry name" value="DctQ"/>
    <property type="match status" value="1"/>
</dbReference>
<feature type="transmembrane region" description="Helical" evidence="9">
    <location>
        <begin position="55"/>
        <end position="72"/>
    </location>
</feature>
<gene>
    <name evidence="11" type="ORF">LOM8899_02303</name>
</gene>
<feature type="domain" description="Tripartite ATP-independent periplasmic transporters DctQ component" evidence="10">
    <location>
        <begin position="31"/>
        <end position="163"/>
    </location>
</feature>
<keyword evidence="3" id="KW-1003">Cell membrane</keyword>
<evidence type="ECO:0000256" key="1">
    <source>
        <dbReference type="ARBA" id="ARBA00004429"/>
    </source>
</evidence>
<dbReference type="GO" id="GO:0005886">
    <property type="term" value="C:plasma membrane"/>
    <property type="evidence" value="ECO:0007669"/>
    <property type="project" value="UniProtKB-SubCell"/>
</dbReference>
<dbReference type="PANTHER" id="PTHR35011:SF10">
    <property type="entry name" value="TRAP TRANSPORTER SMALL PERMEASE PROTEIN"/>
    <property type="match status" value="1"/>
</dbReference>
<dbReference type="AlphaFoldDB" id="A0A238LFG7"/>
<evidence type="ECO:0000256" key="6">
    <source>
        <dbReference type="ARBA" id="ARBA00022989"/>
    </source>
</evidence>
<sequence>MVAAILRPVLRAIDLVCVAGAVVAAIACAIMAVMLVTEVIATSFFGWSQPWAVEFSGYSLLAVFFAGSGWALRQGAHIRVTLVTQSLPPRGAWALDVLASFGALIVTCYASYALIRYALRSAELGSVSTYLSQTPLALPQGLLAASFVLLALALFARITRLLTGEDPELPVAGAIE</sequence>
<evidence type="ECO:0000256" key="3">
    <source>
        <dbReference type="ARBA" id="ARBA00022475"/>
    </source>
</evidence>
<keyword evidence="5 9" id="KW-0812">Transmembrane</keyword>
<keyword evidence="2 9" id="KW-0813">Transport</keyword>
<evidence type="ECO:0000256" key="2">
    <source>
        <dbReference type="ARBA" id="ARBA00022448"/>
    </source>
</evidence>
<evidence type="ECO:0000256" key="9">
    <source>
        <dbReference type="RuleBase" id="RU369079"/>
    </source>
</evidence>
<name>A0A238LFG7_9RHOB</name>
<proteinExistence type="inferred from homology"/>
<evidence type="ECO:0000313" key="11">
    <source>
        <dbReference type="EMBL" id="SMY08154.1"/>
    </source>
</evidence>
<protein>
    <recommendedName>
        <fullName evidence="9">TRAP transporter small permease protein</fullName>
    </recommendedName>
</protein>
<keyword evidence="7 9" id="KW-0472">Membrane</keyword>
<organism evidence="11 12">
    <name type="scientific">Flavimaricola marinus</name>
    <dbReference type="NCBI Taxonomy" id="1819565"/>
    <lineage>
        <taxon>Bacteria</taxon>
        <taxon>Pseudomonadati</taxon>
        <taxon>Pseudomonadota</taxon>
        <taxon>Alphaproteobacteria</taxon>
        <taxon>Rhodobacterales</taxon>
        <taxon>Paracoccaceae</taxon>
        <taxon>Flavimaricola</taxon>
    </lineage>
</organism>
<evidence type="ECO:0000256" key="4">
    <source>
        <dbReference type="ARBA" id="ARBA00022519"/>
    </source>
</evidence>
<accession>A0A238LFG7</accession>
<dbReference type="Proteomes" id="UP000201613">
    <property type="component" value="Unassembled WGS sequence"/>
</dbReference>
<dbReference type="PROSITE" id="PS51257">
    <property type="entry name" value="PROKAR_LIPOPROTEIN"/>
    <property type="match status" value="1"/>
</dbReference>
<feature type="transmembrane region" description="Helical" evidence="9">
    <location>
        <begin position="135"/>
        <end position="156"/>
    </location>
</feature>
<comment type="function">
    <text evidence="9">Part of the tripartite ATP-independent periplasmic (TRAP) transport system.</text>
</comment>
<dbReference type="GO" id="GO:0022857">
    <property type="term" value="F:transmembrane transporter activity"/>
    <property type="evidence" value="ECO:0007669"/>
    <property type="project" value="UniProtKB-UniRule"/>
</dbReference>
<dbReference type="InterPro" id="IPR007387">
    <property type="entry name" value="TRAP_DctQ"/>
</dbReference>
<comment type="similarity">
    <text evidence="8 9">Belongs to the TRAP transporter small permease family.</text>
</comment>
<feature type="transmembrane region" description="Helical" evidence="9">
    <location>
        <begin position="12"/>
        <end position="35"/>
    </location>
</feature>
<evidence type="ECO:0000256" key="8">
    <source>
        <dbReference type="ARBA" id="ARBA00038436"/>
    </source>
</evidence>
<reference evidence="11 12" key="1">
    <citation type="submission" date="2017-05" db="EMBL/GenBank/DDBJ databases">
        <authorList>
            <person name="Song R."/>
            <person name="Chenine A.L."/>
            <person name="Ruprecht R.M."/>
        </authorList>
    </citation>
    <scope>NUCLEOTIDE SEQUENCE [LARGE SCALE GENOMIC DNA]</scope>
    <source>
        <strain evidence="11 12">CECT 8899</strain>
    </source>
</reference>
<keyword evidence="4 9" id="KW-0997">Cell inner membrane</keyword>
<dbReference type="RefSeq" id="WP_093992360.1">
    <property type="nucleotide sequence ID" value="NZ_FXZK01000004.1"/>
</dbReference>
<evidence type="ECO:0000313" key="12">
    <source>
        <dbReference type="Proteomes" id="UP000201613"/>
    </source>
</evidence>
<dbReference type="EMBL" id="FXZK01000004">
    <property type="protein sequence ID" value="SMY08154.1"/>
    <property type="molecule type" value="Genomic_DNA"/>
</dbReference>
<evidence type="ECO:0000259" key="10">
    <source>
        <dbReference type="Pfam" id="PF04290"/>
    </source>
</evidence>
<evidence type="ECO:0000256" key="7">
    <source>
        <dbReference type="ARBA" id="ARBA00023136"/>
    </source>
</evidence>
<dbReference type="PANTHER" id="PTHR35011">
    <property type="entry name" value="2,3-DIKETO-L-GULONATE TRAP TRANSPORTER SMALL PERMEASE PROTEIN YIAM"/>
    <property type="match status" value="1"/>
</dbReference>
<evidence type="ECO:0000256" key="5">
    <source>
        <dbReference type="ARBA" id="ARBA00022692"/>
    </source>
</evidence>
<dbReference type="GO" id="GO:0015740">
    <property type="term" value="P:C4-dicarboxylate transport"/>
    <property type="evidence" value="ECO:0007669"/>
    <property type="project" value="TreeGrafter"/>
</dbReference>
<keyword evidence="12" id="KW-1185">Reference proteome</keyword>